<comment type="caution">
    <text evidence="7">The sequence shown here is derived from an EMBL/GenBank/DDBJ whole genome shotgun (WGS) entry which is preliminary data.</text>
</comment>
<evidence type="ECO:0000256" key="3">
    <source>
        <dbReference type="ARBA" id="ARBA00022989"/>
    </source>
</evidence>
<dbReference type="RefSeq" id="WP_289456815.1">
    <property type="nucleotide sequence ID" value="NZ_JAUCGQ010000004.1"/>
</dbReference>
<keyword evidence="4 5" id="KW-0472">Membrane</keyword>
<accession>A0ABT7SKK7</accession>
<feature type="transmembrane region" description="Helical" evidence="5">
    <location>
        <begin position="45"/>
        <end position="66"/>
    </location>
</feature>
<evidence type="ECO:0000256" key="5">
    <source>
        <dbReference type="SAM" id="Phobius"/>
    </source>
</evidence>
<evidence type="ECO:0000313" key="8">
    <source>
        <dbReference type="Proteomes" id="UP001529338"/>
    </source>
</evidence>
<protein>
    <submittedName>
        <fullName evidence="7">DUF202 domain-containing protein</fullName>
    </submittedName>
</protein>
<dbReference type="EMBL" id="JAUCGQ010000004">
    <property type="protein sequence ID" value="MDM7856564.1"/>
    <property type="molecule type" value="Genomic_DNA"/>
</dbReference>
<sequence length="111" mass="11061">MSGADEDRPGGLAPERTRLAWRRTGLALAVGSVAIGRMLQDVIGAAAWVLAVVASAASATLVAAAYRRSPDSHAGRAGGRLVTVCAAGLVLVGLGALVVVLTGGLGGRQLF</sequence>
<evidence type="ECO:0000313" key="7">
    <source>
        <dbReference type="EMBL" id="MDM7856564.1"/>
    </source>
</evidence>
<proteinExistence type="predicted"/>
<dbReference type="Pfam" id="PF02656">
    <property type="entry name" value="DUF202"/>
    <property type="match status" value="1"/>
</dbReference>
<feature type="transmembrane region" description="Helical" evidence="5">
    <location>
        <begin position="78"/>
        <end position="101"/>
    </location>
</feature>
<reference evidence="7 8" key="1">
    <citation type="submission" date="2023-06" db="EMBL/GenBank/DDBJ databases">
        <title>Cellulomonas sp. MW4 Whole genome sequence.</title>
        <authorList>
            <person name="Park S."/>
        </authorList>
    </citation>
    <scope>NUCLEOTIDE SEQUENCE [LARGE SCALE GENOMIC DNA]</scope>
    <source>
        <strain evidence="7 8">MW4</strain>
    </source>
</reference>
<comment type="subcellular location">
    <subcellularLocation>
        <location evidence="1">Endomembrane system</location>
        <topology evidence="1">Multi-pass membrane protein</topology>
    </subcellularLocation>
</comment>
<dbReference type="InterPro" id="IPR003807">
    <property type="entry name" value="DUF202"/>
</dbReference>
<keyword evidence="8" id="KW-1185">Reference proteome</keyword>
<keyword evidence="2 5" id="KW-0812">Transmembrane</keyword>
<evidence type="ECO:0000259" key="6">
    <source>
        <dbReference type="Pfam" id="PF02656"/>
    </source>
</evidence>
<name>A0ABT7SKK7_9CELL</name>
<evidence type="ECO:0000256" key="2">
    <source>
        <dbReference type="ARBA" id="ARBA00022692"/>
    </source>
</evidence>
<keyword evidence="3 5" id="KW-1133">Transmembrane helix</keyword>
<dbReference type="Proteomes" id="UP001529338">
    <property type="component" value="Unassembled WGS sequence"/>
</dbReference>
<evidence type="ECO:0000256" key="1">
    <source>
        <dbReference type="ARBA" id="ARBA00004127"/>
    </source>
</evidence>
<feature type="domain" description="DUF202" evidence="6">
    <location>
        <begin position="11"/>
        <end position="68"/>
    </location>
</feature>
<organism evidence="7 8">
    <name type="scientific">Cellulomonas alba</name>
    <dbReference type="NCBI Taxonomy" id="3053467"/>
    <lineage>
        <taxon>Bacteria</taxon>
        <taxon>Bacillati</taxon>
        <taxon>Actinomycetota</taxon>
        <taxon>Actinomycetes</taxon>
        <taxon>Micrococcales</taxon>
        <taxon>Cellulomonadaceae</taxon>
        <taxon>Cellulomonas</taxon>
    </lineage>
</organism>
<evidence type="ECO:0000256" key="4">
    <source>
        <dbReference type="ARBA" id="ARBA00023136"/>
    </source>
</evidence>
<gene>
    <name evidence="7" type="ORF">QRT04_16615</name>
</gene>